<name>A0ACA9KM93_9GLOM</name>
<evidence type="ECO:0000313" key="2">
    <source>
        <dbReference type="Proteomes" id="UP000789860"/>
    </source>
</evidence>
<organism evidence="1 2">
    <name type="scientific">Scutellospora calospora</name>
    <dbReference type="NCBI Taxonomy" id="85575"/>
    <lineage>
        <taxon>Eukaryota</taxon>
        <taxon>Fungi</taxon>
        <taxon>Fungi incertae sedis</taxon>
        <taxon>Mucoromycota</taxon>
        <taxon>Glomeromycotina</taxon>
        <taxon>Glomeromycetes</taxon>
        <taxon>Diversisporales</taxon>
        <taxon>Gigasporaceae</taxon>
        <taxon>Scutellospora</taxon>
    </lineage>
</organism>
<accession>A0ACA9KM93</accession>
<sequence>MSSNAPIIKKKKEATAKPCNLKKHLAYECKNVDSETRIKVLHLLSHDFVDSDNDTALTSTTKTSKRQKLNEYENILTSLSKEDQINKILLKNSTLYATYPIPSRWIVSNMLLDQELVYVNIKVERIINNEVNLTIAID</sequence>
<dbReference type="Proteomes" id="UP000789860">
    <property type="component" value="Unassembled WGS sequence"/>
</dbReference>
<protein>
    <submittedName>
        <fullName evidence="1">10490_t:CDS:1</fullName>
    </submittedName>
</protein>
<feature type="non-terminal residue" evidence="1">
    <location>
        <position position="1"/>
    </location>
</feature>
<comment type="caution">
    <text evidence="1">The sequence shown here is derived from an EMBL/GenBank/DDBJ whole genome shotgun (WGS) entry which is preliminary data.</text>
</comment>
<evidence type="ECO:0000313" key="1">
    <source>
        <dbReference type="EMBL" id="CAG8481778.1"/>
    </source>
</evidence>
<dbReference type="EMBL" id="CAJVPM010002194">
    <property type="protein sequence ID" value="CAG8481778.1"/>
    <property type="molecule type" value="Genomic_DNA"/>
</dbReference>
<proteinExistence type="predicted"/>
<feature type="non-terminal residue" evidence="1">
    <location>
        <position position="138"/>
    </location>
</feature>
<reference evidence="1" key="1">
    <citation type="submission" date="2021-06" db="EMBL/GenBank/DDBJ databases">
        <authorList>
            <person name="Kallberg Y."/>
            <person name="Tangrot J."/>
            <person name="Rosling A."/>
        </authorList>
    </citation>
    <scope>NUCLEOTIDE SEQUENCE</scope>
    <source>
        <strain evidence="1">AU212A</strain>
    </source>
</reference>
<gene>
    <name evidence="1" type="ORF">SCALOS_LOCUS2452</name>
</gene>
<keyword evidence="2" id="KW-1185">Reference proteome</keyword>